<proteinExistence type="predicted"/>
<dbReference type="SUPFAM" id="SSF53335">
    <property type="entry name" value="S-adenosyl-L-methionine-dependent methyltransferases"/>
    <property type="match status" value="1"/>
</dbReference>
<gene>
    <name evidence="1" type="ORF">ACFO5O_02655</name>
</gene>
<evidence type="ECO:0000313" key="2">
    <source>
        <dbReference type="Proteomes" id="UP001595953"/>
    </source>
</evidence>
<evidence type="ECO:0008006" key="3">
    <source>
        <dbReference type="Google" id="ProtNLM"/>
    </source>
</evidence>
<name>A0ABV9MYX4_9FLAO</name>
<dbReference type="Gene3D" id="3.40.50.150">
    <property type="entry name" value="Vaccinia Virus protein VP39"/>
    <property type="match status" value="1"/>
</dbReference>
<sequence length="244" mass="28953">MKLRTIYRRLNRYQQRITKRVLRRYRTLVYRGTQVYCPICNWKGQRFFDEHCPSCHSQARTRLVAFALDYFNLIHPNLKLLHVAPNMNEFRFVQGRFKDLVCHDRVDIKVRKQINIIDDISNPKHLNTNYDLGIVWHVFEHIKEDIKAIAHLYRVMRSGSSLIVSVPIYPQGNPTTFEDHTMAYADFERVHGHYDHCRSCGLDYYQRFEAAGFQTETLSVSALDPNTIVRFGLQEDHVVWCFTK</sequence>
<accession>A0ABV9MYX4</accession>
<comment type="caution">
    <text evidence="1">The sequence shown here is derived from an EMBL/GenBank/DDBJ whole genome shotgun (WGS) entry which is preliminary data.</text>
</comment>
<protein>
    <recommendedName>
        <fullName evidence="3">Methyltransferase domain-containing protein</fullName>
    </recommendedName>
</protein>
<dbReference type="EMBL" id="JBHSGP010000005">
    <property type="protein sequence ID" value="MFC4721207.1"/>
    <property type="molecule type" value="Genomic_DNA"/>
</dbReference>
<evidence type="ECO:0000313" key="1">
    <source>
        <dbReference type="EMBL" id="MFC4721207.1"/>
    </source>
</evidence>
<dbReference type="Proteomes" id="UP001595953">
    <property type="component" value="Unassembled WGS sequence"/>
</dbReference>
<organism evidence="1 2">
    <name type="scientific">Geojedonia litorea</name>
    <dbReference type="NCBI Taxonomy" id="1268269"/>
    <lineage>
        <taxon>Bacteria</taxon>
        <taxon>Pseudomonadati</taxon>
        <taxon>Bacteroidota</taxon>
        <taxon>Flavobacteriia</taxon>
        <taxon>Flavobacteriales</taxon>
        <taxon>Flavobacteriaceae</taxon>
        <taxon>Geojedonia</taxon>
    </lineage>
</organism>
<dbReference type="RefSeq" id="WP_387960693.1">
    <property type="nucleotide sequence ID" value="NZ_JBHSGP010000005.1"/>
</dbReference>
<dbReference type="InterPro" id="IPR029063">
    <property type="entry name" value="SAM-dependent_MTases_sf"/>
</dbReference>
<keyword evidence="2" id="KW-1185">Reference proteome</keyword>
<reference evidence="2" key="1">
    <citation type="journal article" date="2019" name="Int. J. Syst. Evol. Microbiol.">
        <title>The Global Catalogue of Microorganisms (GCM) 10K type strain sequencing project: providing services to taxonomists for standard genome sequencing and annotation.</title>
        <authorList>
            <consortium name="The Broad Institute Genomics Platform"/>
            <consortium name="The Broad Institute Genome Sequencing Center for Infectious Disease"/>
            <person name="Wu L."/>
            <person name="Ma J."/>
        </authorList>
    </citation>
    <scope>NUCLEOTIDE SEQUENCE [LARGE SCALE GENOMIC DNA]</scope>
    <source>
        <strain evidence="2">CCUG 63682</strain>
    </source>
</reference>